<keyword evidence="2" id="KW-1185">Reference proteome</keyword>
<dbReference type="Gramene" id="OMERI11G16330.4">
    <property type="protein sequence ID" value="OMERI11G16330.4"/>
    <property type="gene ID" value="OMERI11G16330"/>
</dbReference>
<sequence length="552" mass="62163">MRRRRWRGVIPFYSRASLSWSFRCSGRRYHATGVSDFPSQKALPPRLRPTLVSGHLLVGGGNLAEEASPWWWRRENGEGIPIQFRGSFSLEMPLLWSALEGFLPEAASPATFRRAAWLALVWRMEQRRSVHSAVSRVASADSFWAGEPSRQGFHSFTQLISCEVRTLFPFRITASQSQDISPASFNRLRLLLVSFICNLHASSGLGLVTRLRLLFLSLICDLHVSTEGSVDVVARLRLLFLSFIYNLHTSSRSLDIAARLRLPFLSFICNLHVSSRLSVDVVARLRLVFSCFICNLHICFSSLLQHLLRWLILHACFTSFNSVLGIFHHRIIFDIVATLRFFCCRLRLRLDVGISRRIVLISPQAALLDAAVPEQSPDEGDELPSVLEANLVCLSVPAGRNVHEQISPYTRQDLPPLLIVWNCFKQLPSQYRAFLYDGPVQFFQFSSFGPELFITENIFSNEVRLRSAAAAAEKNFQVREGGAQEPWFAQVNAPVSGELDLAHGGRDVPNQNDLGARVQVKQRPSETLKQSRGAQRWDVSGKLAAAQASEIH</sequence>
<reference evidence="1" key="1">
    <citation type="submission" date="2015-04" db="UniProtKB">
        <authorList>
            <consortium name="EnsemblPlants"/>
        </authorList>
    </citation>
    <scope>IDENTIFICATION</scope>
</reference>
<dbReference type="HOGENOM" id="CLU_610293_0_0_1"/>
<name>A0A0E0F7N8_9ORYZ</name>
<proteinExistence type="predicted"/>
<dbReference type="Proteomes" id="UP000008021">
    <property type="component" value="Chromosome 11"/>
</dbReference>
<accession>A0A0E0F7N8</accession>
<evidence type="ECO:0000313" key="2">
    <source>
        <dbReference type="Proteomes" id="UP000008021"/>
    </source>
</evidence>
<dbReference type="EnsemblPlants" id="OMERI11G16330.4">
    <property type="protein sequence ID" value="OMERI11G16330.4"/>
    <property type="gene ID" value="OMERI11G16330"/>
</dbReference>
<organism evidence="1">
    <name type="scientific">Oryza meridionalis</name>
    <dbReference type="NCBI Taxonomy" id="40149"/>
    <lineage>
        <taxon>Eukaryota</taxon>
        <taxon>Viridiplantae</taxon>
        <taxon>Streptophyta</taxon>
        <taxon>Embryophyta</taxon>
        <taxon>Tracheophyta</taxon>
        <taxon>Spermatophyta</taxon>
        <taxon>Magnoliopsida</taxon>
        <taxon>Liliopsida</taxon>
        <taxon>Poales</taxon>
        <taxon>Poaceae</taxon>
        <taxon>BOP clade</taxon>
        <taxon>Oryzoideae</taxon>
        <taxon>Oryzeae</taxon>
        <taxon>Oryzinae</taxon>
        <taxon>Oryza</taxon>
    </lineage>
</organism>
<dbReference type="AlphaFoldDB" id="A0A0E0F7N8"/>
<reference evidence="1" key="2">
    <citation type="submission" date="2018-05" db="EMBL/GenBank/DDBJ databases">
        <title>OmerRS3 (Oryza meridionalis Reference Sequence Version 3).</title>
        <authorList>
            <person name="Zhang J."/>
            <person name="Kudrna D."/>
            <person name="Lee S."/>
            <person name="Talag J."/>
            <person name="Welchert J."/>
            <person name="Wing R.A."/>
        </authorList>
    </citation>
    <scope>NUCLEOTIDE SEQUENCE [LARGE SCALE GENOMIC DNA]</scope>
    <source>
        <strain evidence="1">cv. OR44</strain>
    </source>
</reference>
<protein>
    <submittedName>
        <fullName evidence="1">Uncharacterized protein</fullName>
    </submittedName>
</protein>
<evidence type="ECO:0000313" key="1">
    <source>
        <dbReference type="EnsemblPlants" id="OMERI11G16330.4"/>
    </source>
</evidence>